<name>A0ABT0T123_9GAMM</name>
<dbReference type="RefSeq" id="WP_250060648.1">
    <property type="nucleotide sequence ID" value="NZ_JAMJPK010000004.1"/>
</dbReference>
<organism evidence="2 3">
    <name type="scientific">Halomonas gemina</name>
    <dbReference type="NCBI Taxonomy" id="2945105"/>
    <lineage>
        <taxon>Bacteria</taxon>
        <taxon>Pseudomonadati</taxon>
        <taxon>Pseudomonadota</taxon>
        <taxon>Gammaproteobacteria</taxon>
        <taxon>Oceanospirillales</taxon>
        <taxon>Halomonadaceae</taxon>
        <taxon>Halomonas</taxon>
    </lineage>
</organism>
<evidence type="ECO:0000256" key="1">
    <source>
        <dbReference type="SAM" id="SignalP"/>
    </source>
</evidence>
<keyword evidence="1" id="KW-0732">Signal</keyword>
<accession>A0ABT0T123</accession>
<protein>
    <submittedName>
        <fullName evidence="2">Uncharacterized protein</fullName>
    </submittedName>
</protein>
<comment type="caution">
    <text evidence="2">The sequence shown here is derived from an EMBL/GenBank/DDBJ whole genome shotgun (WGS) entry which is preliminary data.</text>
</comment>
<dbReference type="EMBL" id="JAMJPK010000004">
    <property type="protein sequence ID" value="MCL7940578.1"/>
    <property type="molecule type" value="Genomic_DNA"/>
</dbReference>
<evidence type="ECO:0000313" key="2">
    <source>
        <dbReference type="EMBL" id="MCL7940578.1"/>
    </source>
</evidence>
<keyword evidence="3" id="KW-1185">Reference proteome</keyword>
<proteinExistence type="predicted"/>
<gene>
    <name evidence="2" type="ORF">M8009_09740</name>
</gene>
<dbReference type="Proteomes" id="UP001165369">
    <property type="component" value="Unassembled WGS sequence"/>
</dbReference>
<sequence>MNIKMSLIMTLASILLASASSSLAAGTAIKEVLDNGAQQLTADEIAEQFVGKTGTWLSPSGDRKMAIHYGEDNDLQGEQIGGDWSATGYYGITDNDSICVSWDGRDEGRLRCLDVLVVDGVVTKFNADGSLNGTYEGFEDGNTL</sequence>
<feature type="chain" id="PRO_5045916141" evidence="1">
    <location>
        <begin position="25"/>
        <end position="144"/>
    </location>
</feature>
<reference evidence="2" key="1">
    <citation type="submission" date="2022-05" db="EMBL/GenBank/DDBJ databases">
        <title>Halomonas geminus sp. nov. and Halomonas llamarensis sp. nov. isolated from high-altitude salars of the Atacama Desert.</title>
        <authorList>
            <person name="Hintersatz C."/>
            <person name="Rojas L.A."/>
            <person name="Wei T.-S."/>
            <person name="Kutschke S."/>
            <person name="Lehmann F."/>
            <person name="Jain R."/>
            <person name="Pollmann K."/>
        </authorList>
    </citation>
    <scope>NUCLEOTIDE SEQUENCE</scope>
    <source>
        <strain evidence="2">ATCH28</strain>
    </source>
</reference>
<evidence type="ECO:0000313" key="3">
    <source>
        <dbReference type="Proteomes" id="UP001165369"/>
    </source>
</evidence>
<feature type="signal peptide" evidence="1">
    <location>
        <begin position="1"/>
        <end position="24"/>
    </location>
</feature>